<evidence type="ECO:0000256" key="2">
    <source>
        <dbReference type="ARBA" id="ARBA00022679"/>
    </source>
</evidence>
<dbReference type="InterPro" id="IPR050600">
    <property type="entry name" value="SETD3_SETD6_MTase"/>
</dbReference>
<organism evidence="5 6">
    <name type="scientific">Nepenthes gracilis</name>
    <name type="common">Slender pitcher plant</name>
    <dbReference type="NCBI Taxonomy" id="150966"/>
    <lineage>
        <taxon>Eukaryota</taxon>
        <taxon>Viridiplantae</taxon>
        <taxon>Streptophyta</taxon>
        <taxon>Embryophyta</taxon>
        <taxon>Tracheophyta</taxon>
        <taxon>Spermatophyta</taxon>
        <taxon>Magnoliopsida</taxon>
        <taxon>eudicotyledons</taxon>
        <taxon>Gunneridae</taxon>
        <taxon>Pentapetalae</taxon>
        <taxon>Caryophyllales</taxon>
        <taxon>Nepenthaceae</taxon>
        <taxon>Nepenthes</taxon>
    </lineage>
</organism>
<evidence type="ECO:0000256" key="3">
    <source>
        <dbReference type="ARBA" id="ARBA00022691"/>
    </source>
</evidence>
<dbReference type="Gene3D" id="3.90.1410.10">
    <property type="entry name" value="set domain protein methyltransferase, domain 1"/>
    <property type="match status" value="1"/>
</dbReference>
<dbReference type="FunFam" id="3.90.1410.10:FF:000012">
    <property type="entry name" value="Protein SET DOMAIN GROUP 40"/>
    <property type="match status" value="1"/>
</dbReference>
<dbReference type="PANTHER" id="PTHR13271">
    <property type="entry name" value="UNCHARACTERIZED PUTATIVE METHYLTRANSFERASE"/>
    <property type="match status" value="1"/>
</dbReference>
<dbReference type="Pfam" id="PF00856">
    <property type="entry name" value="SET"/>
    <property type="match status" value="1"/>
</dbReference>
<dbReference type="InterPro" id="IPR015353">
    <property type="entry name" value="Rubisco_LSMT_subst-bd"/>
</dbReference>
<dbReference type="SUPFAM" id="SSF82199">
    <property type="entry name" value="SET domain"/>
    <property type="match status" value="1"/>
</dbReference>
<sequence length="514" mass="57790">MDEELGSLESFLKWATQLGISDSSSSSSSSSCGLGHSLSVSYFPDAGGRGLAAARDLRKGELILRVPKSALMTKDSLLEKDRKLSDAIKRHHGLSSTQMLTICLLAEMGKGRRSFWYPYLMQLPRSYETLGSFGPFELKAFQVDDAIWIAEETVSKAVSQWRESIAVMEDIMLKTQLMTFKAWLWASATISSRTLHIPWDDAGCLCPMGDFFNYTAPGEDLYGFDDLESCGNASSFQVSSLENQDVKEDFILDEECYEGEGRLTDGGYEEILAAYCFYARKNYRKGEQVLLSYGTYTNLELLEHYGFLLSENQNDKVFIPLGPDIFVSGKWPANSLFIHQNGRPSFALLSALRLWFTPANQRKGLARLLYSGSQVSRQNEVAVMDWIMTNCCTILESLPSSIEEDILLLQAIAKVQDLQSSLGEVKKLPSSVANEFDNFMGSYYLHNGQAKSCRKVKRSIQKWKLAVQWRLRYKKILADCISFCTLTIQRLNCYNPSGDKAPKLSQQLESKVSK</sequence>
<dbReference type="InterPro" id="IPR036464">
    <property type="entry name" value="Rubisco_LSMT_subst-bd_sf"/>
</dbReference>
<dbReference type="Pfam" id="PF09273">
    <property type="entry name" value="Rubis-subs-bind"/>
    <property type="match status" value="1"/>
</dbReference>
<evidence type="ECO:0000259" key="4">
    <source>
        <dbReference type="PROSITE" id="PS50280"/>
    </source>
</evidence>
<dbReference type="PANTHER" id="PTHR13271:SF91">
    <property type="entry name" value="PROTEIN SET DOMAIN GROUP 40"/>
    <property type="match status" value="1"/>
</dbReference>
<dbReference type="Proteomes" id="UP001279734">
    <property type="component" value="Unassembled WGS sequence"/>
</dbReference>
<evidence type="ECO:0000256" key="1">
    <source>
        <dbReference type="ARBA" id="ARBA00022603"/>
    </source>
</evidence>
<evidence type="ECO:0000313" key="6">
    <source>
        <dbReference type="Proteomes" id="UP001279734"/>
    </source>
</evidence>
<keyword evidence="1" id="KW-0489">Methyltransferase</keyword>
<dbReference type="GO" id="GO:0032259">
    <property type="term" value="P:methylation"/>
    <property type="evidence" value="ECO:0007669"/>
    <property type="project" value="UniProtKB-KW"/>
</dbReference>
<name>A0AAD3SHI9_NEPGR</name>
<dbReference type="Gene3D" id="3.90.1420.10">
    <property type="entry name" value="Rubisco LSMT, substrate-binding domain"/>
    <property type="match status" value="1"/>
</dbReference>
<keyword evidence="6" id="KW-1185">Reference proteome</keyword>
<dbReference type="GO" id="GO:0016279">
    <property type="term" value="F:protein-lysine N-methyltransferase activity"/>
    <property type="evidence" value="ECO:0007669"/>
    <property type="project" value="TreeGrafter"/>
</dbReference>
<dbReference type="InterPro" id="IPR001214">
    <property type="entry name" value="SET_dom"/>
</dbReference>
<comment type="caution">
    <text evidence="5">The sequence shown here is derived from an EMBL/GenBank/DDBJ whole genome shotgun (WGS) entry which is preliminary data.</text>
</comment>
<proteinExistence type="predicted"/>
<dbReference type="PROSITE" id="PS50280">
    <property type="entry name" value="SET"/>
    <property type="match status" value="1"/>
</dbReference>
<evidence type="ECO:0000313" key="5">
    <source>
        <dbReference type="EMBL" id="GMH11287.1"/>
    </source>
</evidence>
<dbReference type="EMBL" id="BSYO01000011">
    <property type="protein sequence ID" value="GMH11287.1"/>
    <property type="molecule type" value="Genomic_DNA"/>
</dbReference>
<dbReference type="AlphaFoldDB" id="A0AAD3SHI9"/>
<dbReference type="InterPro" id="IPR046341">
    <property type="entry name" value="SET_dom_sf"/>
</dbReference>
<keyword evidence="2" id="KW-0808">Transferase</keyword>
<protein>
    <recommendedName>
        <fullName evidence="4">SET domain-containing protein</fullName>
    </recommendedName>
</protein>
<reference evidence="5" key="1">
    <citation type="submission" date="2023-05" db="EMBL/GenBank/DDBJ databases">
        <title>Nepenthes gracilis genome sequencing.</title>
        <authorList>
            <person name="Fukushima K."/>
        </authorList>
    </citation>
    <scope>NUCLEOTIDE SEQUENCE</scope>
    <source>
        <strain evidence="5">SING2019-196</strain>
    </source>
</reference>
<accession>A0AAD3SHI9</accession>
<dbReference type="CDD" id="cd10527">
    <property type="entry name" value="SET_LSMT"/>
    <property type="match status" value="1"/>
</dbReference>
<keyword evidence="3" id="KW-0949">S-adenosyl-L-methionine</keyword>
<feature type="domain" description="SET" evidence="4">
    <location>
        <begin position="36"/>
        <end position="294"/>
    </location>
</feature>
<gene>
    <name evidence="5" type="ORF">Nepgr_013128</name>
</gene>